<feature type="domain" description="B30.2/SPRY" evidence="5">
    <location>
        <begin position="175"/>
        <end position="366"/>
    </location>
</feature>
<dbReference type="Gene3D" id="2.60.120.920">
    <property type="match status" value="1"/>
</dbReference>
<dbReference type="CDD" id="cd12909">
    <property type="entry name" value="SPRY_RanBP9_10"/>
    <property type="match status" value="1"/>
</dbReference>
<feature type="compositionally biased region" description="Gly residues" evidence="4">
    <location>
        <begin position="1"/>
        <end position="17"/>
    </location>
</feature>
<sequence length="676" mass="74230">MTDGSGSGSGGRPGQYGGNVPRRLSYASVASGATSQNLPPPTRSGAFSHLTSPPPTSSYPPQYQSEPHLQRPQSGQEHDSPNSPFWRKPASLPAYSRKFAHISALESGIMPTNPFFVPSYLRASRYVAKLEAAHKVKVKREREQPSGGSSTANAPSTSTGSTNVHRITPSHRGMTYDVVESNPPKEEEQLMPLPSRWSEQDRYPGLDVINEGQDLKYSGSPSKAEIEAASVRADFPMSPACGIYYFEVEIKHKSKDTAIAIGFSTGEASLERLPGWETHSWGYHGDDGKMFFGEHSGRAYGPTFGAGDVIGCGVNFNTGHAFFTKNGQDLGICFRDLKKDIRPFPTVGMKKHSGALITANFGQRPFVFDIDDKMETEKYHVSKDIGKAKVAHLPTQQDEGTLIQELVAQFLAHDGYVETAKAFAEEIRREKESLSNALPATTAEIPERDDTDAVHRQRIRRAILSGDIDQALEVTHAQFPTVLAQNMEIVFRLKCQKWVELIRKTVELNTAKSTPDHGRRTSNDFHHASASNDDFAQDMELDEQSNGESQSNRQGKSTADGNVLQYDLLMQEVMQYGQELQREYPGQEGEHTKALSDIFSLIAYPDPKDSVNGHLLDSAGRVTVAEELNSAILVSLGRSPSAALEKTWKQTEALIDILEEDGGPAAFVNLQATFNS</sequence>
<dbReference type="SUPFAM" id="SSF49899">
    <property type="entry name" value="Concanavalin A-like lectins/glucanases"/>
    <property type="match status" value="1"/>
</dbReference>
<feature type="domain" description="CTLH" evidence="6">
    <location>
        <begin position="452"/>
        <end position="509"/>
    </location>
</feature>
<dbReference type="InterPro" id="IPR003877">
    <property type="entry name" value="SPRY_dom"/>
</dbReference>
<evidence type="ECO:0000256" key="1">
    <source>
        <dbReference type="ARBA" id="ARBA00002343"/>
    </source>
</evidence>
<proteinExistence type="predicted"/>
<accession>A0A0D1X4M3</accession>
<reference evidence="7 8" key="1">
    <citation type="submission" date="2015-01" db="EMBL/GenBank/DDBJ databases">
        <title>The Genome Sequence of Exophiala sideris CBS121828.</title>
        <authorList>
            <consortium name="The Broad Institute Genomics Platform"/>
            <person name="Cuomo C."/>
            <person name="de Hoog S."/>
            <person name="Gorbushina A."/>
            <person name="Stielow B."/>
            <person name="Teixiera M."/>
            <person name="Abouelleil A."/>
            <person name="Chapman S.B."/>
            <person name="Priest M."/>
            <person name="Young S.K."/>
            <person name="Wortman J."/>
            <person name="Nusbaum C."/>
            <person name="Birren B."/>
        </authorList>
    </citation>
    <scope>NUCLEOTIDE SEQUENCE [LARGE SCALE GENOMIC DNA]</scope>
    <source>
        <strain evidence="7 8">CBS 121828</strain>
    </source>
</reference>
<feature type="region of interest" description="Disordered" evidence="4">
    <location>
        <begin position="136"/>
        <end position="168"/>
    </location>
</feature>
<evidence type="ECO:0000256" key="3">
    <source>
        <dbReference type="ARBA" id="ARBA00018741"/>
    </source>
</evidence>
<dbReference type="PROSITE" id="PS50188">
    <property type="entry name" value="B302_SPRY"/>
    <property type="match status" value="1"/>
</dbReference>
<feature type="compositionally biased region" description="Basic and acidic residues" evidence="4">
    <location>
        <begin position="514"/>
        <end position="527"/>
    </location>
</feature>
<dbReference type="EMBL" id="KN846952">
    <property type="protein sequence ID" value="KIV82531.1"/>
    <property type="molecule type" value="Genomic_DNA"/>
</dbReference>
<evidence type="ECO:0000259" key="5">
    <source>
        <dbReference type="PROSITE" id="PS50188"/>
    </source>
</evidence>
<dbReference type="SMART" id="SM00757">
    <property type="entry name" value="CRA"/>
    <property type="match status" value="1"/>
</dbReference>
<dbReference type="SMART" id="SM00668">
    <property type="entry name" value="CTLH"/>
    <property type="match status" value="1"/>
</dbReference>
<dbReference type="InterPro" id="IPR006594">
    <property type="entry name" value="LisH"/>
</dbReference>
<evidence type="ECO:0000313" key="7">
    <source>
        <dbReference type="EMBL" id="KIV82531.1"/>
    </source>
</evidence>
<dbReference type="Pfam" id="PF10607">
    <property type="entry name" value="CTLH"/>
    <property type="match status" value="1"/>
</dbReference>
<gene>
    <name evidence="7" type="ORF">PV11_04633</name>
</gene>
<dbReference type="InterPro" id="IPR024964">
    <property type="entry name" value="CTLH/CRA"/>
</dbReference>
<dbReference type="PROSITE" id="PS50897">
    <property type="entry name" value="CTLH"/>
    <property type="match status" value="1"/>
</dbReference>
<feature type="region of interest" description="Disordered" evidence="4">
    <location>
        <begin position="511"/>
        <end position="530"/>
    </location>
</feature>
<organism evidence="7 8">
    <name type="scientific">Exophiala sideris</name>
    <dbReference type="NCBI Taxonomy" id="1016849"/>
    <lineage>
        <taxon>Eukaryota</taxon>
        <taxon>Fungi</taxon>
        <taxon>Dikarya</taxon>
        <taxon>Ascomycota</taxon>
        <taxon>Pezizomycotina</taxon>
        <taxon>Eurotiomycetes</taxon>
        <taxon>Chaetothyriomycetidae</taxon>
        <taxon>Chaetothyriales</taxon>
        <taxon>Herpotrichiellaceae</taxon>
        <taxon>Exophiala</taxon>
    </lineage>
</organism>
<dbReference type="InterPro" id="IPR050618">
    <property type="entry name" value="Ubq-SigPath_Reg"/>
</dbReference>
<evidence type="ECO:0000256" key="2">
    <source>
        <dbReference type="ARBA" id="ARBA00017917"/>
    </source>
</evidence>
<dbReference type="SMART" id="SM00449">
    <property type="entry name" value="SPRY"/>
    <property type="match status" value="1"/>
</dbReference>
<comment type="function">
    <text evidence="1">Involved in the proteasome-dependent degradation of fructose-1,6-bisphosphatase.</text>
</comment>
<dbReference type="InterPro" id="IPR013144">
    <property type="entry name" value="CRA_dom"/>
</dbReference>
<dbReference type="InterPro" id="IPR006595">
    <property type="entry name" value="CTLH_C"/>
</dbReference>
<feature type="region of interest" description="Disordered" evidence="4">
    <location>
        <begin position="1"/>
        <end position="89"/>
    </location>
</feature>
<dbReference type="InterPro" id="IPR043136">
    <property type="entry name" value="B30.2/SPRY_sf"/>
</dbReference>
<dbReference type="InterPro" id="IPR035782">
    <property type="entry name" value="SPRY_RanBP9/10"/>
</dbReference>
<dbReference type="PROSITE" id="PS50896">
    <property type="entry name" value="LISH"/>
    <property type="match status" value="1"/>
</dbReference>
<dbReference type="HOGENOM" id="CLU_009129_2_1_1"/>
<dbReference type="InterPro" id="IPR001870">
    <property type="entry name" value="B30.2/SPRY"/>
</dbReference>
<dbReference type="PANTHER" id="PTHR12864">
    <property type="entry name" value="RAN BINDING PROTEIN 9-RELATED"/>
    <property type="match status" value="1"/>
</dbReference>
<feature type="compositionally biased region" description="Polar residues" evidence="4">
    <location>
        <begin position="146"/>
        <end position="165"/>
    </location>
</feature>
<dbReference type="Proteomes" id="UP000053599">
    <property type="component" value="Unassembled WGS sequence"/>
</dbReference>
<dbReference type="InterPro" id="IPR013320">
    <property type="entry name" value="ConA-like_dom_sf"/>
</dbReference>
<evidence type="ECO:0000259" key="6">
    <source>
        <dbReference type="PROSITE" id="PS50897"/>
    </source>
</evidence>
<name>A0A0D1X4M3_9EURO</name>
<dbReference type="Pfam" id="PF00622">
    <property type="entry name" value="SPRY"/>
    <property type="match status" value="1"/>
</dbReference>
<evidence type="ECO:0000256" key="4">
    <source>
        <dbReference type="SAM" id="MobiDB-lite"/>
    </source>
</evidence>
<protein>
    <recommendedName>
        <fullName evidence="3">Protein FYV10</fullName>
    </recommendedName>
    <alternativeName>
        <fullName evidence="2">Protein fyv10</fullName>
    </alternativeName>
</protein>
<dbReference type="AlphaFoldDB" id="A0A0D1X4M3"/>
<evidence type="ECO:0000313" key="8">
    <source>
        <dbReference type="Proteomes" id="UP000053599"/>
    </source>
</evidence>
<dbReference type="STRING" id="1016849.A0A0D1X4M3"/>
<dbReference type="OrthoDB" id="25503at2759"/>